<keyword evidence="2" id="KW-1185">Reference proteome</keyword>
<reference evidence="1 2" key="1">
    <citation type="submission" date="2023-11" db="EMBL/GenBank/DDBJ databases">
        <authorList>
            <person name="Cook R."/>
            <person name="Crisci M."/>
            <person name="Pye H."/>
            <person name="Adriaenssens E."/>
            <person name="Santini J."/>
        </authorList>
    </citation>
    <scope>NUCLEOTIDE SEQUENCE [LARGE SCALE GENOMIC DNA]</scope>
    <source>
        <strain evidence="1">Lak_Megaphage_RVC_JS4_GC31</strain>
    </source>
</reference>
<sequence>MNIYKSPGSKVFIPLTFETTKNEAGINAATSQFSAKMESFGLDEVTIMDYIKTIKSSTIDSSVNTDLYFLTTYKDADGNYKTEKLTNIQLDKWQSKYNYIESMQYDYESNNCIQIKINTDNIDISIGESETYTPVIVEFIDDYRFSF</sequence>
<name>A0ABZ0Z125_9CAUD</name>
<protein>
    <submittedName>
        <fullName evidence="1">Uncharacterized protein</fullName>
    </submittedName>
</protein>
<proteinExistence type="predicted"/>
<dbReference type="EMBL" id="OR769222">
    <property type="protein sequence ID" value="WQJ52893.1"/>
    <property type="molecule type" value="Genomic_DNA"/>
</dbReference>
<accession>A0ABZ0Z125</accession>
<organism evidence="1 2">
    <name type="scientific">phage Lak_Megaphage_RVC_JS4_GC31</name>
    <dbReference type="NCBI Taxonomy" id="3109228"/>
    <lineage>
        <taxon>Viruses</taxon>
        <taxon>Duplodnaviria</taxon>
        <taxon>Heunggongvirae</taxon>
        <taxon>Uroviricota</taxon>
        <taxon>Caudoviricetes</taxon>
        <taxon>Caudoviricetes code 15 clade</taxon>
    </lineage>
</organism>
<evidence type="ECO:0000313" key="2">
    <source>
        <dbReference type="Proteomes" id="UP001349343"/>
    </source>
</evidence>
<dbReference type="Proteomes" id="UP001349343">
    <property type="component" value="Segment"/>
</dbReference>
<evidence type="ECO:0000313" key="1">
    <source>
        <dbReference type="EMBL" id="WQJ52893.1"/>
    </source>
</evidence>